<dbReference type="GO" id="GO:0016020">
    <property type="term" value="C:membrane"/>
    <property type="evidence" value="ECO:0007669"/>
    <property type="project" value="TreeGrafter"/>
</dbReference>
<reference evidence="8" key="5">
    <citation type="submission" date="2025-09" db="UniProtKB">
        <authorList>
            <consortium name="Ensembl"/>
        </authorList>
    </citation>
    <scope>IDENTIFICATION</scope>
</reference>
<feature type="region of interest" description="Disordered" evidence="6">
    <location>
        <begin position="171"/>
        <end position="191"/>
    </location>
</feature>
<name>A0A4W3HN64_CALMI</name>
<dbReference type="GO" id="GO:0031410">
    <property type="term" value="C:cytoplasmic vesicle"/>
    <property type="evidence" value="ECO:0007669"/>
    <property type="project" value="TreeGrafter"/>
</dbReference>
<dbReference type="FunCoup" id="A0A4W3HN64">
    <property type="interactions" value="496"/>
</dbReference>
<proteinExistence type="predicted"/>
<dbReference type="GO" id="GO:0008270">
    <property type="term" value="F:zinc ion binding"/>
    <property type="evidence" value="ECO:0007669"/>
    <property type="project" value="UniProtKB-KW"/>
</dbReference>
<evidence type="ECO:0000256" key="3">
    <source>
        <dbReference type="ARBA" id="ARBA00022771"/>
    </source>
</evidence>
<dbReference type="Ensembl" id="ENSCMIT00000019007.1">
    <property type="protein sequence ID" value="ENSCMIP00000018653.1"/>
    <property type="gene ID" value="ENSCMIG00000008767.1"/>
</dbReference>
<dbReference type="STRING" id="7868.ENSCMIP00000018653"/>
<reference evidence="8" key="4">
    <citation type="submission" date="2025-08" db="UniProtKB">
        <authorList>
            <consortium name="Ensembl"/>
        </authorList>
    </citation>
    <scope>IDENTIFICATION</scope>
</reference>
<keyword evidence="4" id="KW-0862">Zinc</keyword>
<evidence type="ECO:0000256" key="5">
    <source>
        <dbReference type="PROSITE-ProRule" id="PRU00288"/>
    </source>
</evidence>
<keyword evidence="3 5" id="KW-0863">Zinc-finger</keyword>
<protein>
    <submittedName>
        <fullName evidence="8">ArfGAP with FG repeats 1a</fullName>
    </submittedName>
</protein>
<dbReference type="SUPFAM" id="SSF57863">
    <property type="entry name" value="ArfGap/RecO-like zinc finger"/>
    <property type="match status" value="1"/>
</dbReference>
<dbReference type="AlphaFoldDB" id="A0A4W3HN64"/>
<feature type="region of interest" description="Disordered" evidence="6">
    <location>
        <begin position="471"/>
        <end position="490"/>
    </location>
</feature>
<reference evidence="9" key="3">
    <citation type="journal article" date="2014" name="Nature">
        <title>Elephant shark genome provides unique insights into gnathostome evolution.</title>
        <authorList>
            <consortium name="International Elephant Shark Genome Sequencing Consortium"/>
            <person name="Venkatesh B."/>
            <person name="Lee A.P."/>
            <person name="Ravi V."/>
            <person name="Maurya A.K."/>
            <person name="Lian M.M."/>
            <person name="Swann J.B."/>
            <person name="Ohta Y."/>
            <person name="Flajnik M.F."/>
            <person name="Sutoh Y."/>
            <person name="Kasahara M."/>
            <person name="Hoon S."/>
            <person name="Gangu V."/>
            <person name="Roy S.W."/>
            <person name="Irimia M."/>
            <person name="Korzh V."/>
            <person name="Kondrychyn I."/>
            <person name="Lim Z.W."/>
            <person name="Tay B.H."/>
            <person name="Tohari S."/>
            <person name="Kong K.W."/>
            <person name="Ho S."/>
            <person name="Lorente-Galdos B."/>
            <person name="Quilez J."/>
            <person name="Marques-Bonet T."/>
            <person name="Raney B.J."/>
            <person name="Ingham P.W."/>
            <person name="Tay A."/>
            <person name="Hillier L.W."/>
            <person name="Minx P."/>
            <person name="Boehm T."/>
            <person name="Wilson R.K."/>
            <person name="Brenner S."/>
            <person name="Warren W.C."/>
        </authorList>
    </citation>
    <scope>NUCLEOTIDE SEQUENCE [LARGE SCALE GENOMIC DNA]</scope>
</reference>
<evidence type="ECO:0000256" key="1">
    <source>
        <dbReference type="ARBA" id="ARBA00022723"/>
    </source>
</evidence>
<feature type="compositionally biased region" description="Polar residues" evidence="6">
    <location>
        <begin position="478"/>
        <end position="490"/>
    </location>
</feature>
<feature type="domain" description="Arf-GAP" evidence="7">
    <location>
        <begin position="11"/>
        <end position="135"/>
    </location>
</feature>
<dbReference type="PANTHER" id="PTHR46134">
    <property type="entry name" value="DRONGO, ISOFORM F"/>
    <property type="match status" value="1"/>
</dbReference>
<dbReference type="Pfam" id="PF01412">
    <property type="entry name" value="ArfGap"/>
    <property type="match status" value="1"/>
</dbReference>
<dbReference type="GO" id="GO:0001675">
    <property type="term" value="P:acrosome assembly"/>
    <property type="evidence" value="ECO:0007669"/>
    <property type="project" value="TreeGrafter"/>
</dbReference>
<dbReference type="PRINTS" id="PR00405">
    <property type="entry name" value="REVINTRACTNG"/>
</dbReference>
<dbReference type="GeneTree" id="ENSGT00940000155511"/>
<dbReference type="GO" id="GO:0045109">
    <property type="term" value="P:intermediate filament organization"/>
    <property type="evidence" value="ECO:0007669"/>
    <property type="project" value="TreeGrafter"/>
</dbReference>
<evidence type="ECO:0000256" key="6">
    <source>
        <dbReference type="SAM" id="MobiDB-lite"/>
    </source>
</evidence>
<organism evidence="8 9">
    <name type="scientific">Callorhinchus milii</name>
    <name type="common">Ghost shark</name>
    <dbReference type="NCBI Taxonomy" id="7868"/>
    <lineage>
        <taxon>Eukaryota</taxon>
        <taxon>Metazoa</taxon>
        <taxon>Chordata</taxon>
        <taxon>Craniata</taxon>
        <taxon>Vertebrata</taxon>
        <taxon>Chondrichthyes</taxon>
        <taxon>Holocephali</taxon>
        <taxon>Chimaeriformes</taxon>
        <taxon>Callorhinchidae</taxon>
        <taxon>Callorhinchus</taxon>
    </lineage>
</organism>
<reference evidence="9" key="1">
    <citation type="journal article" date="2006" name="Science">
        <title>Ancient noncoding elements conserved in the human genome.</title>
        <authorList>
            <person name="Venkatesh B."/>
            <person name="Kirkness E.F."/>
            <person name="Loh Y.H."/>
            <person name="Halpern A.L."/>
            <person name="Lee A.P."/>
            <person name="Johnson J."/>
            <person name="Dandona N."/>
            <person name="Viswanathan L.D."/>
            <person name="Tay A."/>
            <person name="Venter J.C."/>
            <person name="Strausberg R.L."/>
            <person name="Brenner S."/>
        </authorList>
    </citation>
    <scope>NUCLEOTIDE SEQUENCE [LARGE SCALE GENOMIC DNA]</scope>
</reference>
<sequence>MAASAKRKQEEKHLKLLRDMTALPPNRKCFDCDQRGPTYVNMTIGSFVCTSCSGILRGLNPPHRVKSISMTTFTQHEIEFLQKNGNEVCRHIWLGLYDERSSVYPDFRDPQKVKDFLQEKYEKKRWFVPAEQARAVAAAHASISGSSASSASSTPEVKPLKSLLCETASTLPLNKGTPNQSPAFSHSQGSQQQDKKVAAFDLLADLGGDIFAATAPQSAPPSFANFALFNSHTAPTSVNTEFANFDAFGSCNASDSFGGFTSASLPAFQSNSTGGDPASTNANFANFDNFPKSSSADFEAFSSSGRDSTPSAAPKTPALSVDKYAALADLDNVFSSNFGSASVGSAAMSVNQSSSSTDKYAALAELDSVFSSPAPSSNTFLFFLCVAASFGTASMSMPTGFGAPAGYTLPTSFSGGFHQPVFPAQTTLPQHSGFPQQPVVGGFGSFGQPKPMVMPYGQPVGPSALSSNPFLAGAPTGQFPTGNSSTNPFL</sequence>
<dbReference type="InParanoid" id="A0A4W3HN64"/>
<gene>
    <name evidence="8" type="primary">agfg1a</name>
</gene>
<keyword evidence="1" id="KW-0479">Metal-binding</keyword>
<dbReference type="Proteomes" id="UP000314986">
    <property type="component" value="Unassembled WGS sequence"/>
</dbReference>
<evidence type="ECO:0000313" key="9">
    <source>
        <dbReference type="Proteomes" id="UP000314986"/>
    </source>
</evidence>
<evidence type="ECO:0000259" key="7">
    <source>
        <dbReference type="PROSITE" id="PS50115"/>
    </source>
</evidence>
<dbReference type="FunFam" id="1.10.220.150:FF:000005">
    <property type="entry name" value="Arf-GAP domain and FG repeat-containing protein 1"/>
    <property type="match status" value="1"/>
</dbReference>
<dbReference type="PROSITE" id="PS50115">
    <property type="entry name" value="ARFGAP"/>
    <property type="match status" value="1"/>
</dbReference>
<dbReference type="GO" id="GO:0007289">
    <property type="term" value="P:spermatid nucleus differentiation"/>
    <property type="evidence" value="ECO:0007669"/>
    <property type="project" value="TreeGrafter"/>
</dbReference>
<dbReference type="OMA" id="SDCKRNK"/>
<dbReference type="Gene3D" id="1.10.220.150">
    <property type="entry name" value="Arf GTPase activating protein"/>
    <property type="match status" value="1"/>
</dbReference>
<dbReference type="SMART" id="SM00105">
    <property type="entry name" value="ArfGap"/>
    <property type="match status" value="1"/>
</dbReference>
<evidence type="ECO:0000313" key="8">
    <source>
        <dbReference type="Ensembl" id="ENSCMIP00000018653.1"/>
    </source>
</evidence>
<reference evidence="9" key="2">
    <citation type="journal article" date="2007" name="PLoS Biol.">
        <title>Survey sequencing and comparative analysis of the elephant shark (Callorhinchus milii) genome.</title>
        <authorList>
            <person name="Venkatesh B."/>
            <person name="Kirkness E.F."/>
            <person name="Loh Y.H."/>
            <person name="Halpern A.L."/>
            <person name="Lee A.P."/>
            <person name="Johnson J."/>
            <person name="Dandona N."/>
            <person name="Viswanathan L.D."/>
            <person name="Tay A."/>
            <person name="Venter J.C."/>
            <person name="Strausberg R.L."/>
            <person name="Brenner S."/>
        </authorList>
    </citation>
    <scope>NUCLEOTIDE SEQUENCE [LARGE SCALE GENOMIC DNA]</scope>
</reference>
<evidence type="ECO:0000256" key="2">
    <source>
        <dbReference type="ARBA" id="ARBA00022737"/>
    </source>
</evidence>
<keyword evidence="2" id="KW-0677">Repeat</keyword>
<dbReference type="InterPro" id="IPR052248">
    <property type="entry name" value="Arf-GAP_FG-repeat_protein"/>
</dbReference>
<accession>A0A4W3HN64</accession>
<keyword evidence="9" id="KW-1185">Reference proteome</keyword>
<dbReference type="InterPro" id="IPR037278">
    <property type="entry name" value="ARFGAP/RecO"/>
</dbReference>
<dbReference type="InterPro" id="IPR038508">
    <property type="entry name" value="ArfGAP_dom_sf"/>
</dbReference>
<dbReference type="PANTHER" id="PTHR46134:SF3">
    <property type="entry name" value="ARFGAP WITH FG REPEATS 1"/>
    <property type="match status" value="1"/>
</dbReference>
<dbReference type="GO" id="GO:0005096">
    <property type="term" value="F:GTPase activator activity"/>
    <property type="evidence" value="ECO:0007669"/>
    <property type="project" value="InterPro"/>
</dbReference>
<evidence type="ECO:0000256" key="4">
    <source>
        <dbReference type="ARBA" id="ARBA00022833"/>
    </source>
</evidence>
<dbReference type="InterPro" id="IPR001164">
    <property type="entry name" value="ArfGAP_dom"/>
</dbReference>